<dbReference type="AlphaFoldDB" id="A0A9P9KQF2"/>
<comment type="caution">
    <text evidence="1">The sequence shown here is derived from an EMBL/GenBank/DDBJ whole genome shotgun (WGS) entry which is preliminary data.</text>
</comment>
<keyword evidence="2" id="KW-1185">Reference proteome</keyword>
<protein>
    <submittedName>
        <fullName evidence="1">Uncharacterized protein</fullName>
    </submittedName>
</protein>
<dbReference type="Proteomes" id="UP000736672">
    <property type="component" value="Unassembled WGS sequence"/>
</dbReference>
<dbReference type="EMBL" id="JAGTJS010000006">
    <property type="protein sequence ID" value="KAH7266626.1"/>
    <property type="molecule type" value="Genomic_DNA"/>
</dbReference>
<gene>
    <name evidence="1" type="ORF">B0J15DRAFT_254559</name>
</gene>
<organism evidence="1 2">
    <name type="scientific">Fusarium solani</name>
    <name type="common">Filamentous fungus</name>
    <dbReference type="NCBI Taxonomy" id="169388"/>
    <lineage>
        <taxon>Eukaryota</taxon>
        <taxon>Fungi</taxon>
        <taxon>Dikarya</taxon>
        <taxon>Ascomycota</taxon>
        <taxon>Pezizomycotina</taxon>
        <taxon>Sordariomycetes</taxon>
        <taxon>Hypocreomycetidae</taxon>
        <taxon>Hypocreales</taxon>
        <taxon>Nectriaceae</taxon>
        <taxon>Fusarium</taxon>
        <taxon>Fusarium solani species complex</taxon>
    </lineage>
</organism>
<evidence type="ECO:0000313" key="1">
    <source>
        <dbReference type="EMBL" id="KAH7266626.1"/>
    </source>
</evidence>
<proteinExistence type="predicted"/>
<evidence type="ECO:0000313" key="2">
    <source>
        <dbReference type="Proteomes" id="UP000736672"/>
    </source>
</evidence>
<accession>A0A9P9KQF2</accession>
<name>A0A9P9KQF2_FUSSL</name>
<reference evidence="1" key="1">
    <citation type="journal article" date="2021" name="Nat. Commun.">
        <title>Genetic determinants of endophytism in the Arabidopsis root mycobiome.</title>
        <authorList>
            <person name="Mesny F."/>
            <person name="Miyauchi S."/>
            <person name="Thiergart T."/>
            <person name="Pickel B."/>
            <person name="Atanasova L."/>
            <person name="Karlsson M."/>
            <person name="Huettel B."/>
            <person name="Barry K.W."/>
            <person name="Haridas S."/>
            <person name="Chen C."/>
            <person name="Bauer D."/>
            <person name="Andreopoulos W."/>
            <person name="Pangilinan J."/>
            <person name="LaButti K."/>
            <person name="Riley R."/>
            <person name="Lipzen A."/>
            <person name="Clum A."/>
            <person name="Drula E."/>
            <person name="Henrissat B."/>
            <person name="Kohler A."/>
            <person name="Grigoriev I.V."/>
            <person name="Martin F.M."/>
            <person name="Hacquard S."/>
        </authorList>
    </citation>
    <scope>NUCLEOTIDE SEQUENCE</scope>
    <source>
        <strain evidence="1">FSSC 5 MPI-SDFR-AT-0091</strain>
    </source>
</reference>
<sequence length="216" mass="23991">MIFISIASPARAGLYIGRYIRTHSGARAQSRRSPWDRVLHALDRSGTGSAAWVALGHPALPLSCQVVVNPLEWPRAQGSFVCRICPQQARPLLSSSHKVWFAGLFISGVELDPPQAQNIQKLRVFVQGQTVQGDAEGPRLTWALAWQAAQLVRLYRMWCFPVLPFTGLAGSPGGYLGYSPKPGLLRTSSLFSRRSFSPRKDRRRIRKVVLSSRTDI</sequence>